<proteinExistence type="predicted"/>
<gene>
    <name evidence="3" type="ORF">DASB73_013790</name>
</gene>
<feature type="region of interest" description="Disordered" evidence="1">
    <location>
        <begin position="1"/>
        <end position="37"/>
    </location>
</feature>
<dbReference type="PROSITE" id="PS50053">
    <property type="entry name" value="UBIQUITIN_2"/>
    <property type="match status" value="1"/>
</dbReference>
<dbReference type="SMART" id="SM00213">
    <property type="entry name" value="UBQ"/>
    <property type="match status" value="1"/>
</dbReference>
<dbReference type="Pfam" id="PF11976">
    <property type="entry name" value="Rad60-SLD"/>
    <property type="match status" value="1"/>
</dbReference>
<accession>A0AAV5RGX8</accession>
<dbReference type="InterPro" id="IPR022617">
    <property type="entry name" value="Rad60/SUMO-like_dom"/>
</dbReference>
<dbReference type="PANTHER" id="PTHR10562">
    <property type="entry name" value="SMALL UBIQUITIN-RELATED MODIFIER"/>
    <property type="match status" value="1"/>
</dbReference>
<dbReference type="InterPro" id="IPR000626">
    <property type="entry name" value="Ubiquitin-like_dom"/>
</dbReference>
<dbReference type="Proteomes" id="UP001362899">
    <property type="component" value="Unassembled WGS sequence"/>
</dbReference>
<dbReference type="AlphaFoldDB" id="A0AAV5RGX8"/>
<evidence type="ECO:0000256" key="1">
    <source>
        <dbReference type="SAM" id="MobiDB-lite"/>
    </source>
</evidence>
<evidence type="ECO:0000313" key="4">
    <source>
        <dbReference type="Proteomes" id="UP001362899"/>
    </source>
</evidence>
<organism evidence="3 4">
    <name type="scientific">Starmerella bacillaris</name>
    <name type="common">Yeast</name>
    <name type="synonym">Candida zemplinina</name>
    <dbReference type="NCBI Taxonomy" id="1247836"/>
    <lineage>
        <taxon>Eukaryota</taxon>
        <taxon>Fungi</taxon>
        <taxon>Dikarya</taxon>
        <taxon>Ascomycota</taxon>
        <taxon>Saccharomycotina</taxon>
        <taxon>Dipodascomycetes</taxon>
        <taxon>Dipodascales</taxon>
        <taxon>Trichomonascaceae</taxon>
        <taxon>Starmerella</taxon>
    </lineage>
</organism>
<keyword evidence="4" id="KW-1185">Reference proteome</keyword>
<protein>
    <submittedName>
        <fullName evidence="3">SUMO family protein</fullName>
    </submittedName>
</protein>
<dbReference type="Gene3D" id="3.10.20.90">
    <property type="entry name" value="Phosphatidylinositol 3-kinase Catalytic Subunit, Chain A, domain 1"/>
    <property type="match status" value="1"/>
</dbReference>
<evidence type="ECO:0000259" key="2">
    <source>
        <dbReference type="PROSITE" id="PS50053"/>
    </source>
</evidence>
<evidence type="ECO:0000313" key="3">
    <source>
        <dbReference type="EMBL" id="GMM50421.1"/>
    </source>
</evidence>
<name>A0AAV5RGX8_STABA</name>
<comment type="caution">
    <text evidence="3">The sequence shown here is derived from an EMBL/GenBank/DDBJ whole genome shotgun (WGS) entry which is preliminary data.</text>
</comment>
<dbReference type="SUPFAM" id="SSF54236">
    <property type="entry name" value="Ubiquitin-like"/>
    <property type="match status" value="1"/>
</dbReference>
<reference evidence="3 4" key="1">
    <citation type="journal article" date="2023" name="Elife">
        <title>Identification of key yeast species and microbe-microbe interactions impacting larval growth of Drosophila in the wild.</title>
        <authorList>
            <person name="Mure A."/>
            <person name="Sugiura Y."/>
            <person name="Maeda R."/>
            <person name="Honda K."/>
            <person name="Sakurai N."/>
            <person name="Takahashi Y."/>
            <person name="Watada M."/>
            <person name="Katoh T."/>
            <person name="Gotoh A."/>
            <person name="Gotoh Y."/>
            <person name="Taniguchi I."/>
            <person name="Nakamura K."/>
            <person name="Hayashi T."/>
            <person name="Katayama T."/>
            <person name="Uemura T."/>
            <person name="Hattori Y."/>
        </authorList>
    </citation>
    <scope>NUCLEOTIDE SEQUENCE [LARGE SCALE GENOMIC DNA]</scope>
    <source>
        <strain evidence="3 4">SB-73</strain>
    </source>
</reference>
<feature type="domain" description="Ubiquitin-like" evidence="2">
    <location>
        <begin position="33"/>
        <end position="109"/>
    </location>
</feature>
<dbReference type="InterPro" id="IPR029071">
    <property type="entry name" value="Ubiquitin-like_domsf"/>
</dbReference>
<feature type="compositionally biased region" description="Polar residues" evidence="1">
    <location>
        <begin position="14"/>
        <end position="24"/>
    </location>
</feature>
<dbReference type="EMBL" id="BTGC01000003">
    <property type="protein sequence ID" value="GMM50421.1"/>
    <property type="molecule type" value="Genomic_DNA"/>
</dbReference>
<sequence length="110" mass="12207">MSDHEVDEAANAIQPKTESSASQNPEEDNKGEEMLSLKVTDSQTDVAFKVKMKTPLKRVIDAFCKRTGKDRNSLRFIFDGERIHDEDTPASIGMEDGDFIEALNQQTGGC</sequence>